<comment type="caution">
    <text evidence="1">The sequence shown here is derived from an EMBL/GenBank/DDBJ whole genome shotgun (WGS) entry which is preliminary data.</text>
</comment>
<reference evidence="1 2" key="1">
    <citation type="submission" date="2019-05" db="EMBL/GenBank/DDBJ databases">
        <title>Another draft genome of Portunus trituberculatus and its Hox gene families provides insights of decapod evolution.</title>
        <authorList>
            <person name="Jeong J.-H."/>
            <person name="Song I."/>
            <person name="Kim S."/>
            <person name="Choi T."/>
            <person name="Kim D."/>
            <person name="Ryu S."/>
            <person name="Kim W."/>
        </authorList>
    </citation>
    <scope>NUCLEOTIDE SEQUENCE [LARGE SCALE GENOMIC DNA]</scope>
    <source>
        <tissue evidence="1">Muscle</tissue>
    </source>
</reference>
<dbReference type="EMBL" id="VSRR010110834">
    <property type="protein sequence ID" value="MPC97649.1"/>
    <property type="molecule type" value="Genomic_DNA"/>
</dbReference>
<proteinExistence type="predicted"/>
<accession>A0A5B7JS46</accession>
<evidence type="ECO:0000313" key="2">
    <source>
        <dbReference type="Proteomes" id="UP000324222"/>
    </source>
</evidence>
<evidence type="ECO:0000313" key="1">
    <source>
        <dbReference type="EMBL" id="MPC97649.1"/>
    </source>
</evidence>
<dbReference type="AlphaFoldDB" id="A0A5B7JS46"/>
<organism evidence="1 2">
    <name type="scientific">Portunus trituberculatus</name>
    <name type="common">Swimming crab</name>
    <name type="synonym">Neptunus trituberculatus</name>
    <dbReference type="NCBI Taxonomy" id="210409"/>
    <lineage>
        <taxon>Eukaryota</taxon>
        <taxon>Metazoa</taxon>
        <taxon>Ecdysozoa</taxon>
        <taxon>Arthropoda</taxon>
        <taxon>Crustacea</taxon>
        <taxon>Multicrustacea</taxon>
        <taxon>Malacostraca</taxon>
        <taxon>Eumalacostraca</taxon>
        <taxon>Eucarida</taxon>
        <taxon>Decapoda</taxon>
        <taxon>Pleocyemata</taxon>
        <taxon>Brachyura</taxon>
        <taxon>Eubrachyura</taxon>
        <taxon>Portunoidea</taxon>
        <taxon>Portunidae</taxon>
        <taxon>Portuninae</taxon>
        <taxon>Portunus</taxon>
    </lineage>
</organism>
<gene>
    <name evidence="1" type="ORF">E2C01_092973</name>
</gene>
<dbReference type="Proteomes" id="UP000324222">
    <property type="component" value="Unassembled WGS sequence"/>
</dbReference>
<name>A0A5B7JS46_PORTR</name>
<protein>
    <submittedName>
        <fullName evidence="1">Uncharacterized protein</fullName>
    </submittedName>
</protein>
<keyword evidence="2" id="KW-1185">Reference proteome</keyword>
<sequence>MLDLSLGISVPGTINGARPPEDLVTLCDWTSDVSIQESFQTLTAAIVQAVETRASRMKKIHPLVLPDLQPF</sequence>